<dbReference type="STRING" id="1844972.A7K91_18020"/>
<dbReference type="Pfam" id="PF01869">
    <property type="entry name" value="BcrAD_BadFG"/>
    <property type="match status" value="1"/>
</dbReference>
<evidence type="ECO:0000313" key="3">
    <source>
        <dbReference type="Proteomes" id="UP000092024"/>
    </source>
</evidence>
<evidence type="ECO:0000313" key="2">
    <source>
        <dbReference type="EMBL" id="OBR65935.1"/>
    </source>
</evidence>
<dbReference type="SUPFAM" id="SSF53067">
    <property type="entry name" value="Actin-like ATPase domain"/>
    <property type="match status" value="1"/>
</dbReference>
<dbReference type="AlphaFoldDB" id="A0A1A5YKM4"/>
<dbReference type="PANTHER" id="PTHR43190:SF3">
    <property type="entry name" value="N-ACETYL-D-GLUCOSAMINE KINASE"/>
    <property type="match status" value="1"/>
</dbReference>
<organism evidence="2 3">
    <name type="scientific">Paenibacillus oryzae</name>
    <dbReference type="NCBI Taxonomy" id="1844972"/>
    <lineage>
        <taxon>Bacteria</taxon>
        <taxon>Bacillati</taxon>
        <taxon>Bacillota</taxon>
        <taxon>Bacilli</taxon>
        <taxon>Bacillales</taxon>
        <taxon>Paenibacillaceae</taxon>
        <taxon>Paenibacillus</taxon>
    </lineage>
</organism>
<sequence length="327" mass="35291">MQNGDVVIGIDGGGTHTRVMVADLQGNVLSYVKKGASFLHKDANAKQNVHQAIQEALQQAGKSPSQVKQVTAGIAGYDSPSDEEWVTSLTAVPGLHCPKEHVNDTVVAHSGALLTKPGIIIISGTGSNIYAVTETGEQIRNYDLCHYAASAARFLAYDATFELLAGNIDETDQALAAAILSHWEQTSVAGLAELARVGFIEDQRERNRRFAQLAPVITEAAFRSSRLAQTVCDRAIHQIAVGIEMLAAYFASEEVKLSFIGSVINSDYFRQRLSSTLQKGKNKQYRIVNPAFSPVAGAVLQALSYLHIPIHTDVLHNLSLHPCSKMG</sequence>
<keyword evidence="3" id="KW-1185">Reference proteome</keyword>
<dbReference type="InterPro" id="IPR002731">
    <property type="entry name" value="ATPase_BadF"/>
</dbReference>
<feature type="domain" description="ATPase BadF/BadG/BcrA/BcrD type" evidence="1">
    <location>
        <begin position="8"/>
        <end position="302"/>
    </location>
</feature>
<dbReference type="Gene3D" id="3.30.420.40">
    <property type="match status" value="2"/>
</dbReference>
<accession>A0A1A5YKM4</accession>
<reference evidence="2 3" key="1">
    <citation type="submission" date="2016-05" db="EMBL/GenBank/DDBJ databases">
        <title>Paenibacillus oryzae. sp. nov., isolated from the rice root.</title>
        <authorList>
            <person name="Zhang J."/>
            <person name="Zhang X."/>
        </authorList>
    </citation>
    <scope>NUCLEOTIDE SEQUENCE [LARGE SCALE GENOMIC DNA]</scope>
    <source>
        <strain evidence="2 3">1DrF-4</strain>
    </source>
</reference>
<name>A0A1A5YKM4_9BACL</name>
<dbReference type="OrthoDB" id="9772633at2"/>
<dbReference type="Proteomes" id="UP000092024">
    <property type="component" value="Unassembled WGS sequence"/>
</dbReference>
<dbReference type="InterPro" id="IPR043129">
    <property type="entry name" value="ATPase_NBD"/>
</dbReference>
<dbReference type="EMBL" id="LYPA01000051">
    <property type="protein sequence ID" value="OBR65935.1"/>
    <property type="molecule type" value="Genomic_DNA"/>
</dbReference>
<proteinExistence type="predicted"/>
<dbReference type="PANTHER" id="PTHR43190">
    <property type="entry name" value="N-ACETYL-D-GLUCOSAMINE KINASE"/>
    <property type="match status" value="1"/>
</dbReference>
<gene>
    <name evidence="2" type="ORF">A7K91_18020</name>
</gene>
<protein>
    <submittedName>
        <fullName evidence="2">ATPase</fullName>
    </submittedName>
</protein>
<comment type="caution">
    <text evidence="2">The sequence shown here is derived from an EMBL/GenBank/DDBJ whole genome shotgun (WGS) entry which is preliminary data.</text>
</comment>
<dbReference type="InterPro" id="IPR052519">
    <property type="entry name" value="Euk-type_GlcNAc_Kinase"/>
</dbReference>
<evidence type="ECO:0000259" key="1">
    <source>
        <dbReference type="Pfam" id="PF01869"/>
    </source>
</evidence>
<dbReference type="CDD" id="cd24007">
    <property type="entry name" value="ASKHA_NBD_eukNAGK-like"/>
    <property type="match status" value="1"/>
</dbReference>